<organism evidence="5 6">
    <name type="scientific">Bacillus capparidis</name>
    <dbReference type="NCBI Taxonomy" id="1840411"/>
    <lineage>
        <taxon>Bacteria</taxon>
        <taxon>Bacillati</taxon>
        <taxon>Bacillota</taxon>
        <taxon>Bacilli</taxon>
        <taxon>Bacillales</taxon>
        <taxon>Bacillaceae</taxon>
        <taxon>Bacillus</taxon>
    </lineage>
</organism>
<dbReference type="Proteomes" id="UP000674416">
    <property type="component" value="Unassembled WGS sequence"/>
</dbReference>
<dbReference type="InterPro" id="IPR002104">
    <property type="entry name" value="Integrase_catalytic"/>
</dbReference>
<accession>A0ABS4D0W5</accession>
<keyword evidence="3" id="KW-0233">DNA recombination</keyword>
<dbReference type="InterPro" id="IPR010998">
    <property type="entry name" value="Integrase_recombinase_N"/>
</dbReference>
<dbReference type="EMBL" id="JAFDST010000005">
    <property type="protein sequence ID" value="MBP1083269.1"/>
    <property type="molecule type" value="Genomic_DNA"/>
</dbReference>
<dbReference type="InterPro" id="IPR011010">
    <property type="entry name" value="DNA_brk_join_enz"/>
</dbReference>
<sequence>MSFNNLSKCLKSRNVLGEAVAVKSDLDLLVMFNGTLSDEELTELKTLTKAMSRNYHSLVRDAGIAVANYDYTIDPANYYEQAFLKELCVCVHGEDLRERFGPYKLTSEIAISFNGDFDEVLARTISRLQAASEEEFKTLLQGPGARLDGKPGPLSSSRINNCYKAFNNLLARATEWKLIKENPADPVNTPKVRNKKSEVYTKEEIQTIFEKLEKVDFRWQVLVSLAFVTGAREGELAALEDIHMNFEKGSIYIEQAITEVKGKGVVVKSTKNERQRHISVPEQIMNMIKKLIHIRKQEKLIHIRKQEKFKVGSQWQWEDHLFLFGNEFGKPLRPDSISQWWKRFTTRHKIKHIRFHSLRHTSATHLINEGVHAKIIQERLGHTKLDTTMSIYGHVMEEAYQKSATHFDTFFDKKINSQK</sequence>
<dbReference type="Gene3D" id="1.10.443.10">
    <property type="entry name" value="Intergrase catalytic core"/>
    <property type="match status" value="1"/>
</dbReference>
<dbReference type="SUPFAM" id="SSF56349">
    <property type="entry name" value="DNA breaking-rejoining enzymes"/>
    <property type="match status" value="1"/>
</dbReference>
<evidence type="ECO:0000259" key="4">
    <source>
        <dbReference type="PROSITE" id="PS51898"/>
    </source>
</evidence>
<comment type="similarity">
    <text evidence="1">Belongs to the 'phage' integrase family.</text>
</comment>
<dbReference type="PANTHER" id="PTHR30349">
    <property type="entry name" value="PHAGE INTEGRASE-RELATED"/>
    <property type="match status" value="1"/>
</dbReference>
<dbReference type="InterPro" id="IPR013762">
    <property type="entry name" value="Integrase-like_cat_sf"/>
</dbReference>
<evidence type="ECO:0000256" key="3">
    <source>
        <dbReference type="ARBA" id="ARBA00023172"/>
    </source>
</evidence>
<dbReference type="PROSITE" id="PS51898">
    <property type="entry name" value="TYR_RECOMBINASE"/>
    <property type="match status" value="1"/>
</dbReference>
<dbReference type="CDD" id="cd01189">
    <property type="entry name" value="INT_ICEBs1_C_like"/>
    <property type="match status" value="1"/>
</dbReference>
<feature type="domain" description="Tyr recombinase" evidence="4">
    <location>
        <begin position="195"/>
        <end position="405"/>
    </location>
</feature>
<protein>
    <submittedName>
        <fullName evidence="5">Integrase</fullName>
    </submittedName>
</protein>
<gene>
    <name evidence="5" type="ORF">JOC74_003783</name>
</gene>
<evidence type="ECO:0000256" key="2">
    <source>
        <dbReference type="ARBA" id="ARBA00023125"/>
    </source>
</evidence>
<keyword evidence="6" id="KW-1185">Reference proteome</keyword>
<dbReference type="RefSeq" id="WP_148564327.1">
    <property type="nucleotide sequence ID" value="NZ_JAFDST010000005.1"/>
</dbReference>
<proteinExistence type="inferred from homology"/>
<name>A0ABS4D0W5_9BACI</name>
<keyword evidence="2" id="KW-0238">DNA-binding</keyword>
<reference evidence="5 6" key="1">
    <citation type="submission" date="2021-01" db="EMBL/GenBank/DDBJ databases">
        <title>Genomic Encyclopedia of Type Strains, Phase IV (KMG-IV): sequencing the most valuable type-strain genomes for metagenomic binning, comparative biology and taxonomic classification.</title>
        <authorList>
            <person name="Goeker M."/>
        </authorList>
    </citation>
    <scope>NUCLEOTIDE SEQUENCE [LARGE SCALE GENOMIC DNA]</scope>
    <source>
        <strain evidence="5 6">DSM 103394</strain>
    </source>
</reference>
<dbReference type="PANTHER" id="PTHR30349:SF64">
    <property type="entry name" value="PROPHAGE INTEGRASE INTD-RELATED"/>
    <property type="match status" value="1"/>
</dbReference>
<dbReference type="Gene3D" id="1.10.150.130">
    <property type="match status" value="1"/>
</dbReference>
<comment type="caution">
    <text evidence="5">The sequence shown here is derived from an EMBL/GenBank/DDBJ whole genome shotgun (WGS) entry which is preliminary data.</text>
</comment>
<dbReference type="InterPro" id="IPR050090">
    <property type="entry name" value="Tyrosine_recombinase_XerCD"/>
</dbReference>
<evidence type="ECO:0000313" key="6">
    <source>
        <dbReference type="Proteomes" id="UP000674416"/>
    </source>
</evidence>
<evidence type="ECO:0000256" key="1">
    <source>
        <dbReference type="ARBA" id="ARBA00008857"/>
    </source>
</evidence>
<dbReference type="Pfam" id="PF00589">
    <property type="entry name" value="Phage_integrase"/>
    <property type="match status" value="1"/>
</dbReference>
<evidence type="ECO:0000313" key="5">
    <source>
        <dbReference type="EMBL" id="MBP1083269.1"/>
    </source>
</evidence>